<dbReference type="KEGG" id="mng:MNEG_3872"/>
<protein>
    <submittedName>
        <fullName evidence="2">Uncharacterized protein</fullName>
    </submittedName>
</protein>
<dbReference type="EMBL" id="KK100728">
    <property type="protein sequence ID" value="KIZ04082.1"/>
    <property type="molecule type" value="Genomic_DNA"/>
</dbReference>
<accession>A0A0D2MU94</accession>
<evidence type="ECO:0000256" key="1">
    <source>
        <dbReference type="SAM" id="MobiDB-lite"/>
    </source>
</evidence>
<feature type="non-terminal residue" evidence="2">
    <location>
        <position position="1"/>
    </location>
</feature>
<sequence>LDRAFQAVASSRDGVLPDDEIDHLVAALDEPSLEEPLRELRRQRLRKAARTAGDGGADYTPLPRDESALGEESQAQQEHGGNTEQRAGSGAREREGWKQQQQQQQQQPSGVGTGFGDGASSRSSGSGGGCSVGPSAAVEPSRMQHPPAPAV</sequence>
<evidence type="ECO:0000313" key="3">
    <source>
        <dbReference type="Proteomes" id="UP000054498"/>
    </source>
</evidence>
<dbReference type="Proteomes" id="UP000054498">
    <property type="component" value="Unassembled WGS sequence"/>
</dbReference>
<keyword evidence="3" id="KW-1185">Reference proteome</keyword>
<evidence type="ECO:0000313" key="2">
    <source>
        <dbReference type="EMBL" id="KIZ04082.1"/>
    </source>
</evidence>
<organism evidence="2 3">
    <name type="scientific">Monoraphidium neglectum</name>
    <dbReference type="NCBI Taxonomy" id="145388"/>
    <lineage>
        <taxon>Eukaryota</taxon>
        <taxon>Viridiplantae</taxon>
        <taxon>Chlorophyta</taxon>
        <taxon>core chlorophytes</taxon>
        <taxon>Chlorophyceae</taxon>
        <taxon>CS clade</taxon>
        <taxon>Sphaeropleales</taxon>
        <taxon>Selenastraceae</taxon>
        <taxon>Monoraphidium</taxon>
    </lineage>
</organism>
<dbReference type="GeneID" id="25736750"/>
<feature type="region of interest" description="Disordered" evidence="1">
    <location>
        <begin position="44"/>
        <end position="151"/>
    </location>
</feature>
<name>A0A0D2MU94_9CHLO</name>
<proteinExistence type="predicted"/>
<dbReference type="AlphaFoldDB" id="A0A0D2MU94"/>
<feature type="compositionally biased region" description="Polar residues" evidence="1">
    <location>
        <begin position="73"/>
        <end position="86"/>
    </location>
</feature>
<reference evidence="2 3" key="1">
    <citation type="journal article" date="2013" name="BMC Genomics">
        <title>Reconstruction of the lipid metabolism for the microalga Monoraphidium neglectum from its genome sequence reveals characteristics suitable for biofuel production.</title>
        <authorList>
            <person name="Bogen C."/>
            <person name="Al-Dilaimi A."/>
            <person name="Albersmeier A."/>
            <person name="Wichmann J."/>
            <person name="Grundmann M."/>
            <person name="Rupp O."/>
            <person name="Lauersen K.J."/>
            <person name="Blifernez-Klassen O."/>
            <person name="Kalinowski J."/>
            <person name="Goesmann A."/>
            <person name="Mussgnug J.H."/>
            <person name="Kruse O."/>
        </authorList>
    </citation>
    <scope>NUCLEOTIDE SEQUENCE [LARGE SCALE GENOMIC DNA]</scope>
    <source>
        <strain evidence="2 3">SAG 48.87</strain>
    </source>
</reference>
<gene>
    <name evidence="2" type="ORF">MNEG_3872</name>
</gene>
<dbReference type="RefSeq" id="XP_013903101.1">
    <property type="nucleotide sequence ID" value="XM_014047647.1"/>
</dbReference>